<evidence type="ECO:0000256" key="5">
    <source>
        <dbReference type="ARBA" id="ARBA00022989"/>
    </source>
</evidence>
<dbReference type="GO" id="GO:0001540">
    <property type="term" value="F:amyloid-beta binding"/>
    <property type="evidence" value="ECO:0007669"/>
    <property type="project" value="TreeGrafter"/>
</dbReference>
<dbReference type="AlphaFoldDB" id="A0A2B4RE82"/>
<keyword evidence="6" id="KW-0472">Membrane</keyword>
<feature type="chain" id="PRO_5012789857" description="BRICHOS domain-containing protein" evidence="10">
    <location>
        <begin position="29"/>
        <end position="811"/>
    </location>
</feature>
<evidence type="ECO:0000256" key="10">
    <source>
        <dbReference type="SAM" id="SignalP"/>
    </source>
</evidence>
<sequence length="811" mass="93112">MLNKIGSNSLQVVVLLFALVILPRSTSGNPVCDCAEKSSKKKVVDYNVQISESGEKYTERIEVDQDKNTELFQVPAHPGVDRADILHDFNQNLTMLRSPEQNTCYLFPLATEQTTPEKLLRDLDKASGVVVTESKRVDSTWILDGQLTDRSTLSEELAHFCAKYSIYHVKKTQDSLSATRVQAEGSHTIRKRRTKHINKLCPGGMDLDTAFGTCSGKPKFRCRVQTRTCYKYVICSNVGEDGEDGYIDVRRYRRMQYLSSQRQHCREEHIWRSINLTMSHFPESKICYLFPLVKPQSRPEKLIKDLKRALKMVIKETRCVYSRWVLDEEVTDRSSLGEELNEYCAQYTIYHVTEKREQVTAEQTGGTSPNRVRRQSGSGLNGTKLCRGGMDLNSALQKMMSTSLQVVLVLVVFTILPISISGNPVWERQRGKKRVVDYNVHISESGVKYTERIEVDQNKNTELFQVPAHPGVDRGDILHDFNKNLTILRSPEQNTCYLFPLATEQTTPEKLLRDLDKASGVVVTESKRVDSTWILDGQLTDRSTLSEELAHFCAKYSIYHVKKTQDSLSATRVQAEGSHTIRKRRTKNINKLCPGGMDIETASFTCSDWPRFKCRVQTRTCYKYVICSDEDEVIDLRPQSRIMQFEPPRERMGSRLGHTKTYQPSIQMALCDEEHLEDELHNIEDVFLASGYSRETVRRFMEQRPQQVDKREQEEKESRGVVTIPYLKGLSEQFRRTANRHSFRVAFKPGRKVKEIKHTCHFQTRKKEYMDKVRLTNEDLHKGNILSAEKRMGKEDGGLAQHTVECQSGVD</sequence>
<dbReference type="InterPro" id="IPR007084">
    <property type="entry name" value="BRICHOS_dom"/>
</dbReference>
<dbReference type="Gene3D" id="3.30.390.150">
    <property type="match status" value="2"/>
</dbReference>
<dbReference type="GO" id="GO:0042985">
    <property type="term" value="P:negative regulation of amyloid precursor protein biosynthetic process"/>
    <property type="evidence" value="ECO:0007669"/>
    <property type="project" value="TreeGrafter"/>
</dbReference>
<evidence type="ECO:0000256" key="8">
    <source>
        <dbReference type="ARBA" id="ARBA00023180"/>
    </source>
</evidence>
<dbReference type="OrthoDB" id="5983939at2759"/>
<evidence type="ECO:0000256" key="6">
    <source>
        <dbReference type="ARBA" id="ARBA00023136"/>
    </source>
</evidence>
<feature type="signal peptide" evidence="10">
    <location>
        <begin position="1"/>
        <end position="28"/>
    </location>
</feature>
<accession>A0A2B4RE82</accession>
<evidence type="ECO:0000256" key="1">
    <source>
        <dbReference type="ARBA" id="ARBA00004606"/>
    </source>
</evidence>
<dbReference type="GO" id="GO:0070062">
    <property type="term" value="C:extracellular exosome"/>
    <property type="evidence" value="ECO:0007669"/>
    <property type="project" value="TreeGrafter"/>
</dbReference>
<protein>
    <recommendedName>
        <fullName evidence="11">BRICHOS domain-containing protein</fullName>
    </recommendedName>
</protein>
<reference evidence="13" key="1">
    <citation type="journal article" date="2017" name="bioRxiv">
        <title>Comparative analysis of the genomes of Stylophora pistillata and Acropora digitifera provides evidence for extensive differences between species of corals.</title>
        <authorList>
            <person name="Voolstra C.R."/>
            <person name="Li Y."/>
            <person name="Liew Y.J."/>
            <person name="Baumgarten S."/>
            <person name="Zoccola D."/>
            <person name="Flot J.-F."/>
            <person name="Tambutte S."/>
            <person name="Allemand D."/>
            <person name="Aranda M."/>
        </authorList>
    </citation>
    <scope>NUCLEOTIDE SEQUENCE [LARGE SCALE GENOMIC DNA]</scope>
</reference>
<keyword evidence="13" id="KW-1185">Reference proteome</keyword>
<evidence type="ECO:0000313" key="13">
    <source>
        <dbReference type="Proteomes" id="UP000225706"/>
    </source>
</evidence>
<comment type="caution">
    <text evidence="12">The sequence shown here is derived from an EMBL/GenBank/DDBJ whole genome shotgun (WGS) entry which is preliminary data.</text>
</comment>
<proteinExistence type="inferred from homology"/>
<keyword evidence="10" id="KW-0732">Signal</keyword>
<evidence type="ECO:0000256" key="3">
    <source>
        <dbReference type="ARBA" id="ARBA00022692"/>
    </source>
</evidence>
<dbReference type="Proteomes" id="UP000225706">
    <property type="component" value="Unassembled WGS sequence"/>
</dbReference>
<dbReference type="GO" id="GO:0005794">
    <property type="term" value="C:Golgi apparatus"/>
    <property type="evidence" value="ECO:0007669"/>
    <property type="project" value="TreeGrafter"/>
</dbReference>
<dbReference type="Pfam" id="PF04089">
    <property type="entry name" value="BRICHOS"/>
    <property type="match status" value="2"/>
</dbReference>
<comment type="similarity">
    <text evidence="2">Belongs to the ITM2 family.</text>
</comment>
<feature type="compositionally biased region" description="Polar residues" evidence="9">
    <location>
        <begin position="360"/>
        <end position="378"/>
    </location>
</feature>
<dbReference type="EMBL" id="LSMT01000729">
    <property type="protein sequence ID" value="PFX14790.1"/>
    <property type="molecule type" value="Genomic_DNA"/>
</dbReference>
<keyword evidence="8" id="KW-0325">Glycoprotein</keyword>
<dbReference type="InterPro" id="IPR040145">
    <property type="entry name" value="ITM2"/>
</dbReference>
<evidence type="ECO:0000256" key="7">
    <source>
        <dbReference type="ARBA" id="ARBA00023157"/>
    </source>
</evidence>
<dbReference type="PROSITE" id="PS50869">
    <property type="entry name" value="BRICHOS"/>
    <property type="match status" value="2"/>
</dbReference>
<feature type="domain" description="BRICHOS" evidence="11">
    <location>
        <begin position="77"/>
        <end position="169"/>
    </location>
</feature>
<name>A0A2B4RE82_STYPI</name>
<keyword evidence="3" id="KW-0812">Transmembrane</keyword>
<feature type="domain" description="BRICHOS" evidence="11">
    <location>
        <begin position="469"/>
        <end position="561"/>
    </location>
</feature>
<organism evidence="12 13">
    <name type="scientific">Stylophora pistillata</name>
    <name type="common">Smooth cauliflower coral</name>
    <dbReference type="NCBI Taxonomy" id="50429"/>
    <lineage>
        <taxon>Eukaryota</taxon>
        <taxon>Metazoa</taxon>
        <taxon>Cnidaria</taxon>
        <taxon>Anthozoa</taxon>
        <taxon>Hexacorallia</taxon>
        <taxon>Scleractinia</taxon>
        <taxon>Astrocoeniina</taxon>
        <taxon>Pocilloporidae</taxon>
        <taxon>Stylophora</taxon>
    </lineage>
</organism>
<dbReference type="PANTHER" id="PTHR10962">
    <property type="entry name" value="INTEGRAL TRANSMEMBRANE PROTEIN 2"/>
    <property type="match status" value="1"/>
</dbReference>
<feature type="region of interest" description="Disordered" evidence="9">
    <location>
        <begin position="359"/>
        <end position="381"/>
    </location>
</feature>
<evidence type="ECO:0000256" key="4">
    <source>
        <dbReference type="ARBA" id="ARBA00022968"/>
    </source>
</evidence>
<dbReference type="PANTHER" id="PTHR10962:SF1">
    <property type="entry name" value="INTEGRAL MEMBRANE PROTEIN 2"/>
    <property type="match status" value="1"/>
</dbReference>
<keyword evidence="4" id="KW-0735">Signal-anchor</keyword>
<evidence type="ECO:0000259" key="11">
    <source>
        <dbReference type="PROSITE" id="PS50869"/>
    </source>
</evidence>
<evidence type="ECO:0000256" key="9">
    <source>
        <dbReference type="SAM" id="MobiDB-lite"/>
    </source>
</evidence>
<evidence type="ECO:0000313" key="12">
    <source>
        <dbReference type="EMBL" id="PFX14790.1"/>
    </source>
</evidence>
<keyword evidence="7" id="KW-1015">Disulfide bond</keyword>
<dbReference type="SMART" id="SM01039">
    <property type="entry name" value="BRICHOS"/>
    <property type="match status" value="2"/>
</dbReference>
<comment type="subcellular location">
    <subcellularLocation>
        <location evidence="1">Membrane</location>
        <topology evidence="1">Single-pass type II membrane protein</topology>
    </subcellularLocation>
</comment>
<keyword evidence="5" id="KW-1133">Transmembrane helix</keyword>
<dbReference type="GO" id="GO:0005886">
    <property type="term" value="C:plasma membrane"/>
    <property type="evidence" value="ECO:0007669"/>
    <property type="project" value="TreeGrafter"/>
</dbReference>
<evidence type="ECO:0000256" key="2">
    <source>
        <dbReference type="ARBA" id="ARBA00006794"/>
    </source>
</evidence>
<gene>
    <name evidence="12" type="ORF">AWC38_SpisGene21032</name>
</gene>